<dbReference type="InterPro" id="IPR007415">
    <property type="entry name" value="Nitrogenase_MoFe_mat_NifZ"/>
</dbReference>
<dbReference type="EMBL" id="FMZW01000018">
    <property type="protein sequence ID" value="SDE00200.1"/>
    <property type="molecule type" value="Genomic_DNA"/>
</dbReference>
<name>A0A1G6ZC85_9BRAD</name>
<sequence>MICHCRKRLCMTEVRFPKYRRGQRVKAAVDLINDGSFPDTEPEGLVLGAGATGEIVRVAIHTEADVPIYTVDFGERRLIGCLEEEITAL</sequence>
<evidence type="ECO:0000313" key="4">
    <source>
        <dbReference type="Proteomes" id="UP000199245"/>
    </source>
</evidence>
<organism evidence="3 4">
    <name type="scientific">Bradyrhizobium brasilense</name>
    <dbReference type="NCBI Taxonomy" id="1419277"/>
    <lineage>
        <taxon>Bacteria</taxon>
        <taxon>Pseudomonadati</taxon>
        <taxon>Pseudomonadota</taxon>
        <taxon>Alphaproteobacteria</taxon>
        <taxon>Hyphomicrobiales</taxon>
        <taxon>Nitrobacteraceae</taxon>
        <taxon>Bradyrhizobium</taxon>
    </lineage>
</organism>
<evidence type="ECO:0000313" key="3">
    <source>
        <dbReference type="EMBL" id="SDE00200.1"/>
    </source>
</evidence>
<evidence type="ECO:0000256" key="2">
    <source>
        <dbReference type="ARBA" id="ARBA00023231"/>
    </source>
</evidence>
<dbReference type="AlphaFoldDB" id="A0A1G6ZC85"/>
<comment type="similarity">
    <text evidence="1">Belongs to the NifZ family.</text>
</comment>
<accession>A0A1G6ZC85</accession>
<dbReference type="Proteomes" id="UP000199245">
    <property type="component" value="Unassembled WGS sequence"/>
</dbReference>
<gene>
    <name evidence="3" type="ORF">SAMN05216337_101835</name>
</gene>
<protein>
    <submittedName>
        <fullName evidence="3">Nitrogen fixation protein NifZ</fullName>
    </submittedName>
</protein>
<proteinExistence type="inferred from homology"/>
<reference evidence="3 4" key="1">
    <citation type="submission" date="2016-10" db="EMBL/GenBank/DDBJ databases">
        <authorList>
            <person name="de Groot N.N."/>
        </authorList>
    </citation>
    <scope>NUCLEOTIDE SEQUENCE [LARGE SCALE GENOMIC DNA]</scope>
    <source>
        <strain evidence="3 4">R5</strain>
    </source>
</reference>
<dbReference type="GO" id="GO:0009399">
    <property type="term" value="P:nitrogen fixation"/>
    <property type="evidence" value="ECO:0007669"/>
    <property type="project" value="InterPro"/>
</dbReference>
<dbReference type="Pfam" id="PF04319">
    <property type="entry name" value="NifZ"/>
    <property type="match status" value="1"/>
</dbReference>
<keyword evidence="2" id="KW-0535">Nitrogen fixation</keyword>
<evidence type="ECO:0000256" key="1">
    <source>
        <dbReference type="ARBA" id="ARBA00008027"/>
    </source>
</evidence>